<name>A0A4S2FRP7_9BACT</name>
<dbReference type="RefSeq" id="WP_123611947.1">
    <property type="nucleotide sequence ID" value="NZ_CANOJV010000007.1"/>
</dbReference>
<dbReference type="EMBL" id="SRYD01000045">
    <property type="protein sequence ID" value="TGY71855.1"/>
    <property type="molecule type" value="Genomic_DNA"/>
</dbReference>
<evidence type="ECO:0008006" key="3">
    <source>
        <dbReference type="Google" id="ProtNLM"/>
    </source>
</evidence>
<dbReference type="Pfam" id="PF07494">
    <property type="entry name" value="Reg_prop"/>
    <property type="match status" value="1"/>
</dbReference>
<proteinExistence type="predicted"/>
<dbReference type="Proteomes" id="UP000306630">
    <property type="component" value="Unassembled WGS sequence"/>
</dbReference>
<dbReference type="InterPro" id="IPR015943">
    <property type="entry name" value="WD40/YVTN_repeat-like_dom_sf"/>
</dbReference>
<dbReference type="InterPro" id="IPR011110">
    <property type="entry name" value="Reg_prop"/>
</dbReference>
<evidence type="ECO:0000313" key="1">
    <source>
        <dbReference type="EMBL" id="TGY71855.1"/>
    </source>
</evidence>
<evidence type="ECO:0000313" key="2">
    <source>
        <dbReference type="Proteomes" id="UP000306630"/>
    </source>
</evidence>
<reference evidence="1 2" key="1">
    <citation type="submission" date="2019-04" db="EMBL/GenBank/DDBJ databases">
        <title>Microbes associate with the intestines of laboratory mice.</title>
        <authorList>
            <person name="Navarre W."/>
            <person name="Wong E."/>
            <person name="Huang K."/>
            <person name="Tropini C."/>
            <person name="Ng K."/>
            <person name="Yu B."/>
        </authorList>
    </citation>
    <scope>NUCLEOTIDE SEQUENCE [LARGE SCALE GENOMIC DNA]</scope>
    <source>
        <strain evidence="1 2">NM06_A21</strain>
    </source>
</reference>
<gene>
    <name evidence="1" type="ORF">E5333_10875</name>
</gene>
<sequence length="132" mass="14985">MKLRAVISFLAIIFSVVGVCAEIVRHHFGVADGLSNERVRHIMQDSNGYIWIATWSGVDRFDGYSFINFRTYADDSVRLDHCIIDSDVFRGRVLTVSMKSGIFAGRYGISATSNRRPEQCARGAYNYRPWPD</sequence>
<protein>
    <recommendedName>
        <fullName evidence="3">Histidine kinase</fullName>
    </recommendedName>
</protein>
<organism evidence="1 2">
    <name type="scientific">Muribaculum intestinale</name>
    <dbReference type="NCBI Taxonomy" id="1796646"/>
    <lineage>
        <taxon>Bacteria</taxon>
        <taxon>Pseudomonadati</taxon>
        <taxon>Bacteroidota</taxon>
        <taxon>Bacteroidia</taxon>
        <taxon>Bacteroidales</taxon>
        <taxon>Muribaculaceae</taxon>
        <taxon>Muribaculum</taxon>
    </lineage>
</organism>
<dbReference type="Gene3D" id="2.130.10.10">
    <property type="entry name" value="YVTN repeat-like/Quinoprotein amine dehydrogenase"/>
    <property type="match status" value="1"/>
</dbReference>
<accession>A0A4S2FRP7</accession>
<comment type="caution">
    <text evidence="1">The sequence shown here is derived from an EMBL/GenBank/DDBJ whole genome shotgun (WGS) entry which is preliminary data.</text>
</comment>
<dbReference type="AlphaFoldDB" id="A0A4S2FRP7"/>